<dbReference type="OrthoDB" id="3288692at2"/>
<dbReference type="InterPro" id="IPR010982">
    <property type="entry name" value="Lambda_DNA-bd_dom_sf"/>
</dbReference>
<dbReference type="Proteomes" id="UP000198852">
    <property type="component" value="Unassembled WGS sequence"/>
</dbReference>
<dbReference type="Pfam" id="PF00356">
    <property type="entry name" value="LacI"/>
    <property type="match status" value="1"/>
</dbReference>
<evidence type="ECO:0000313" key="5">
    <source>
        <dbReference type="EMBL" id="SFS99991.1"/>
    </source>
</evidence>
<dbReference type="SUPFAM" id="SSF47413">
    <property type="entry name" value="lambda repressor-like DNA-binding domains"/>
    <property type="match status" value="1"/>
</dbReference>
<dbReference type="EMBL" id="FOZX01000010">
    <property type="protein sequence ID" value="SFS99991.1"/>
    <property type="molecule type" value="Genomic_DNA"/>
</dbReference>
<dbReference type="STRING" id="95161.SAMN05660874_04862"/>
<evidence type="ECO:0000313" key="6">
    <source>
        <dbReference type="Proteomes" id="UP000198852"/>
    </source>
</evidence>
<dbReference type="GO" id="GO:0003700">
    <property type="term" value="F:DNA-binding transcription factor activity"/>
    <property type="evidence" value="ECO:0007669"/>
    <property type="project" value="TreeGrafter"/>
</dbReference>
<dbReference type="PANTHER" id="PTHR30146:SF153">
    <property type="entry name" value="LACTOSE OPERON REPRESSOR"/>
    <property type="match status" value="1"/>
</dbReference>
<reference evidence="6" key="1">
    <citation type="submission" date="2016-10" db="EMBL/GenBank/DDBJ databases">
        <authorList>
            <person name="Varghese N."/>
            <person name="Submissions S."/>
        </authorList>
    </citation>
    <scope>NUCLEOTIDE SEQUENCE [LARGE SCALE GENOMIC DNA]</scope>
    <source>
        <strain evidence="6">DSM 44771</strain>
    </source>
</reference>
<keyword evidence="6" id="KW-1185">Reference proteome</keyword>
<evidence type="ECO:0000256" key="2">
    <source>
        <dbReference type="ARBA" id="ARBA00023125"/>
    </source>
</evidence>
<evidence type="ECO:0000259" key="4">
    <source>
        <dbReference type="PROSITE" id="PS50932"/>
    </source>
</evidence>
<dbReference type="SUPFAM" id="SSF53822">
    <property type="entry name" value="Periplasmic binding protein-like I"/>
    <property type="match status" value="1"/>
</dbReference>
<feature type="domain" description="HTH lacI-type" evidence="4">
    <location>
        <begin position="10"/>
        <end position="66"/>
    </location>
</feature>
<evidence type="ECO:0000256" key="1">
    <source>
        <dbReference type="ARBA" id="ARBA00023015"/>
    </source>
</evidence>
<protein>
    <submittedName>
        <fullName evidence="5">DNA-binding transcriptional regulator, LacI/PurR family</fullName>
    </submittedName>
</protein>
<dbReference type="PANTHER" id="PTHR30146">
    <property type="entry name" value="LACI-RELATED TRANSCRIPTIONAL REPRESSOR"/>
    <property type="match status" value="1"/>
</dbReference>
<gene>
    <name evidence="5" type="ORF">SAMN05660874_04862</name>
</gene>
<keyword evidence="1" id="KW-0805">Transcription regulation</keyword>
<dbReference type="InterPro" id="IPR028082">
    <property type="entry name" value="Peripla_BP_I"/>
</dbReference>
<sequence length="329" mass="35737">MGGSASRRRVTAADVARSLGVSRATVGFVLNNTPGQTISEATRERVLAEAERLGYRPHQQAQALRRGSSRLVLLVLPDWPIEFTMRRHLEEASLALDEAGYSLVTYTRHEVGRTRPLWELLSPSVVLGFAPFDADEIASMRACGITDVFPTPEHADRFFESPAFTAGPRLQVEHLRARGHQRLAFAASPDPRLSPLVGRRARVAEEAAGEIDVVTVDHRDDSARTAVRRWRAQGRTGVIAYNDDAAAAVIGAAVRDGLDVPEDLAVIGHDDSPLSGMFLPSISSIRLDPVNVGRYWADLALLHAEGKPVDSEESPDVNSTVIVRESTGG</sequence>
<accession>A0A1I6UF03</accession>
<dbReference type="InterPro" id="IPR046335">
    <property type="entry name" value="LacI/GalR-like_sensor"/>
</dbReference>
<proteinExistence type="predicted"/>
<dbReference type="Gene3D" id="1.10.260.40">
    <property type="entry name" value="lambda repressor-like DNA-binding domains"/>
    <property type="match status" value="1"/>
</dbReference>
<dbReference type="GO" id="GO:0000976">
    <property type="term" value="F:transcription cis-regulatory region binding"/>
    <property type="evidence" value="ECO:0007669"/>
    <property type="project" value="TreeGrafter"/>
</dbReference>
<dbReference type="CDD" id="cd01392">
    <property type="entry name" value="HTH_LacI"/>
    <property type="match status" value="1"/>
</dbReference>
<dbReference type="RefSeq" id="WP_093422452.1">
    <property type="nucleotide sequence ID" value="NZ_FOZX01000010.1"/>
</dbReference>
<dbReference type="PROSITE" id="PS50932">
    <property type="entry name" value="HTH_LACI_2"/>
    <property type="match status" value="1"/>
</dbReference>
<dbReference type="InterPro" id="IPR000843">
    <property type="entry name" value="HTH_LacI"/>
</dbReference>
<name>A0A1I6UF03_9PSEU</name>
<dbReference type="AlphaFoldDB" id="A0A1I6UF03"/>
<dbReference type="SMART" id="SM00354">
    <property type="entry name" value="HTH_LACI"/>
    <property type="match status" value="1"/>
</dbReference>
<organism evidence="5 6">
    <name type="scientific">Saccharopolyspora flava</name>
    <dbReference type="NCBI Taxonomy" id="95161"/>
    <lineage>
        <taxon>Bacteria</taxon>
        <taxon>Bacillati</taxon>
        <taxon>Actinomycetota</taxon>
        <taxon>Actinomycetes</taxon>
        <taxon>Pseudonocardiales</taxon>
        <taxon>Pseudonocardiaceae</taxon>
        <taxon>Saccharopolyspora</taxon>
    </lineage>
</organism>
<dbReference type="Pfam" id="PF13377">
    <property type="entry name" value="Peripla_BP_3"/>
    <property type="match status" value="1"/>
</dbReference>
<keyword evidence="2 5" id="KW-0238">DNA-binding</keyword>
<dbReference type="Gene3D" id="3.40.50.2300">
    <property type="match status" value="2"/>
</dbReference>
<evidence type="ECO:0000256" key="3">
    <source>
        <dbReference type="ARBA" id="ARBA00023163"/>
    </source>
</evidence>
<keyword evidence="3" id="KW-0804">Transcription</keyword>